<feature type="domain" description="HVO-A0261-like N-terminal" evidence="2">
    <location>
        <begin position="6"/>
        <end position="85"/>
    </location>
</feature>
<dbReference type="EMBL" id="PGGK01000020">
    <property type="protein sequence ID" value="TGC06963.1"/>
    <property type="molecule type" value="Genomic_DNA"/>
</dbReference>
<keyword evidence="4" id="KW-1185">Reference proteome</keyword>
<dbReference type="AlphaFoldDB" id="A0A4E0QQ35"/>
<comment type="caution">
    <text evidence="3">The sequence shown here is derived from an EMBL/GenBank/DDBJ whole genome shotgun (WGS) entry which is preliminary data.</text>
</comment>
<dbReference type="PIRSF" id="PIRSF006692">
    <property type="entry name" value="TF_HTH_AF0396_prd"/>
    <property type="match status" value="1"/>
</dbReference>
<protein>
    <submittedName>
        <fullName evidence="3">Transcriptional regulator</fullName>
    </submittedName>
</protein>
<dbReference type="OrthoDB" id="11410at2157"/>
<dbReference type="InterPro" id="IPR036388">
    <property type="entry name" value="WH-like_DNA-bd_sf"/>
</dbReference>
<proteinExistence type="predicted"/>
<dbReference type="InterPro" id="IPR057527">
    <property type="entry name" value="HVO_A0261-like_N"/>
</dbReference>
<dbReference type="Pfam" id="PF25213">
    <property type="entry name" value="HVO_A0261_N"/>
    <property type="match status" value="1"/>
</dbReference>
<dbReference type="SUPFAM" id="SSF46785">
    <property type="entry name" value="Winged helix' DNA-binding domain"/>
    <property type="match status" value="1"/>
</dbReference>
<organism evidence="3 4">
    <name type="scientific">Methanolobus halotolerans</name>
    <dbReference type="NCBI Taxonomy" id="2052935"/>
    <lineage>
        <taxon>Archaea</taxon>
        <taxon>Methanobacteriati</taxon>
        <taxon>Methanobacteriota</taxon>
        <taxon>Stenosarchaea group</taxon>
        <taxon>Methanomicrobia</taxon>
        <taxon>Methanosarcinales</taxon>
        <taxon>Methanosarcinaceae</taxon>
        <taxon>Methanolobus</taxon>
    </lineage>
</organism>
<dbReference type="RefSeq" id="WP_135390573.1">
    <property type="nucleotide sequence ID" value="NZ_PGGK01000020.1"/>
</dbReference>
<dbReference type="Pfam" id="PF08350">
    <property type="entry name" value="FilR1_middle"/>
    <property type="match status" value="1"/>
</dbReference>
<dbReference type="Proteomes" id="UP000297295">
    <property type="component" value="Unassembled WGS sequence"/>
</dbReference>
<name>A0A4E0QQ35_9EURY</name>
<evidence type="ECO:0000313" key="3">
    <source>
        <dbReference type="EMBL" id="TGC06963.1"/>
    </source>
</evidence>
<gene>
    <name evidence="3" type="ORF">CUN85_12185</name>
</gene>
<evidence type="ECO:0000259" key="1">
    <source>
        <dbReference type="Pfam" id="PF08350"/>
    </source>
</evidence>
<evidence type="ECO:0000313" key="4">
    <source>
        <dbReference type="Proteomes" id="UP000297295"/>
    </source>
</evidence>
<dbReference type="InterPro" id="IPR013561">
    <property type="entry name" value="FilR1_middle_dom"/>
</dbReference>
<dbReference type="Gene3D" id="1.10.10.10">
    <property type="entry name" value="Winged helix-like DNA-binding domain superfamily/Winged helix DNA-binding domain"/>
    <property type="match status" value="1"/>
</dbReference>
<dbReference type="InterPro" id="IPR016490">
    <property type="entry name" value="Tscrpt_reg_HTH_AF0396-typ3"/>
</dbReference>
<feature type="domain" description="Methanogenesis regulatory protein FilR1 middle" evidence="1">
    <location>
        <begin position="128"/>
        <end position="254"/>
    </location>
</feature>
<reference evidence="3 4" key="1">
    <citation type="submission" date="2017-11" db="EMBL/GenBank/DDBJ databases">
        <title>Isolation and Characterization of Methanogenic Archaea from Saline Meromictic Lake at Siberia.</title>
        <authorList>
            <person name="Shen Y."/>
            <person name="Huang H.-H."/>
            <person name="Lai M.-C."/>
            <person name="Chen S.-C."/>
        </authorList>
    </citation>
    <scope>NUCLEOTIDE SEQUENCE [LARGE SCALE GENOMIC DNA]</scope>
    <source>
        <strain evidence="3 4">SY-01</strain>
    </source>
</reference>
<accession>A0A4E0QQ35</accession>
<evidence type="ECO:0000259" key="2">
    <source>
        <dbReference type="Pfam" id="PF25213"/>
    </source>
</evidence>
<sequence>MKKPLIDVLFMSEKRKETLLLLQDGAKEMENLLTALDTTRAALLPQIRILEEHHLVSQDGDTYELTPMGKLIVDEMSHLLSNVDALDADIDYWGSHKLDFLPPHLLKRIGEIGKCNTITPTVPKTHYILKQFHKSSKKSEVIYSINTFFHPNFIELFDDLVRNDVEIHFILSQDLLDHMTEDYNKTFNSLINTNKFHFYLHPKNLGFMSLGVSKHHLMLTSLRKDGFFDNSRVLCNSQTAVEWGIELFNHYLNDSTIIDEV</sequence>
<dbReference type="InterPro" id="IPR036390">
    <property type="entry name" value="WH_DNA-bd_sf"/>
</dbReference>